<comment type="subcellular location">
    <subcellularLocation>
        <location evidence="1">Cell outer membrane</location>
    </subcellularLocation>
</comment>
<dbReference type="EMBL" id="JBHSYQ010000003">
    <property type="protein sequence ID" value="MFC6997197.1"/>
    <property type="molecule type" value="Genomic_DNA"/>
</dbReference>
<evidence type="ECO:0000259" key="7">
    <source>
        <dbReference type="Pfam" id="PF14322"/>
    </source>
</evidence>
<dbReference type="RefSeq" id="WP_066615343.1">
    <property type="nucleotide sequence ID" value="NZ_JBHSYQ010000003.1"/>
</dbReference>
<feature type="domain" description="SusD-like N-terminal" evidence="7">
    <location>
        <begin position="74"/>
        <end position="226"/>
    </location>
</feature>
<evidence type="ECO:0000256" key="3">
    <source>
        <dbReference type="ARBA" id="ARBA00022729"/>
    </source>
</evidence>
<dbReference type="Gene3D" id="1.25.40.390">
    <property type="match status" value="1"/>
</dbReference>
<evidence type="ECO:0000256" key="5">
    <source>
        <dbReference type="ARBA" id="ARBA00023237"/>
    </source>
</evidence>
<keyword evidence="4" id="KW-0472">Membrane</keyword>
<evidence type="ECO:0000313" key="8">
    <source>
        <dbReference type="EMBL" id="MFC6997197.1"/>
    </source>
</evidence>
<dbReference type="InterPro" id="IPR011990">
    <property type="entry name" value="TPR-like_helical_dom_sf"/>
</dbReference>
<protein>
    <submittedName>
        <fullName evidence="8">RagB/SusD family nutrient uptake outer membrane protein</fullName>
    </submittedName>
</protein>
<evidence type="ECO:0000259" key="6">
    <source>
        <dbReference type="Pfam" id="PF07980"/>
    </source>
</evidence>
<dbReference type="Pfam" id="PF07980">
    <property type="entry name" value="SusD_RagB"/>
    <property type="match status" value="1"/>
</dbReference>
<dbReference type="InterPro" id="IPR033985">
    <property type="entry name" value="SusD-like_N"/>
</dbReference>
<proteinExistence type="inferred from homology"/>
<comment type="caution">
    <text evidence="8">The sequence shown here is derived from an EMBL/GenBank/DDBJ whole genome shotgun (WGS) entry which is preliminary data.</text>
</comment>
<dbReference type="InterPro" id="IPR012944">
    <property type="entry name" value="SusD_RagB_dom"/>
</dbReference>
<dbReference type="SUPFAM" id="SSF48452">
    <property type="entry name" value="TPR-like"/>
    <property type="match status" value="1"/>
</dbReference>
<dbReference type="CDD" id="cd08977">
    <property type="entry name" value="SusD"/>
    <property type="match status" value="1"/>
</dbReference>
<keyword evidence="9" id="KW-1185">Reference proteome</keyword>
<keyword evidence="5" id="KW-0998">Cell outer membrane</keyword>
<sequence>MKNIAKYTSIALLGTLSLTTLSCDDFLDRQPQGRFTTETYPAGGLTQYVYGMYSDLRAWGVHAFAFVGITSITSDDADKGSTPADAADQLALDNFTVLPNNGLITDFYRSHYTAISKTNIVLQQAEEFKNSISPEDYVRSQAEARFVRGYLYFNLVRTYGRVPIVDRVFKEGDNFNIPQSSKAEVYNFIEQDLQFAAMNLPTTWGPEFPGRPNSYAAQGMLAKVYLYQQKWSSALASAKAVINSGMYNLSTPYNQIFTEAKENGPESVFEIQAVYTQTNRFGTQYAQVQGVRGSGDMDLGWGFNVPSQLLANAYEANDPRRDATILFRGEITPYGEVIPASVPNERYNQKVYTDPKIRVEANNRQGMWVNIRILRYADVVLMAAEAANELGGAANTDDALMYLEMVRARARGSNAAILPRITERNQAALRDIIRHERRIELAMEHERFYDLVRWGIAGEVLRAAGKNFVTGKHELMPIPQGEIDKSAGVLTQNPNY</sequence>
<comment type="similarity">
    <text evidence="2">Belongs to the SusD family.</text>
</comment>
<keyword evidence="3" id="KW-0732">Signal</keyword>
<feature type="domain" description="RagB/SusD" evidence="6">
    <location>
        <begin position="265"/>
        <end position="496"/>
    </location>
</feature>
<evidence type="ECO:0000313" key="9">
    <source>
        <dbReference type="Proteomes" id="UP001596405"/>
    </source>
</evidence>
<gene>
    <name evidence="8" type="ORF">ACFQHR_06145</name>
</gene>
<organism evidence="8 9">
    <name type="scientific">Rufibacter roseus</name>
    <dbReference type="NCBI Taxonomy" id="1567108"/>
    <lineage>
        <taxon>Bacteria</taxon>
        <taxon>Pseudomonadati</taxon>
        <taxon>Bacteroidota</taxon>
        <taxon>Cytophagia</taxon>
        <taxon>Cytophagales</taxon>
        <taxon>Hymenobacteraceae</taxon>
        <taxon>Rufibacter</taxon>
    </lineage>
</organism>
<dbReference type="Pfam" id="PF14322">
    <property type="entry name" value="SusD-like_3"/>
    <property type="match status" value="1"/>
</dbReference>
<dbReference type="Proteomes" id="UP001596405">
    <property type="component" value="Unassembled WGS sequence"/>
</dbReference>
<dbReference type="PROSITE" id="PS51257">
    <property type="entry name" value="PROKAR_LIPOPROTEIN"/>
    <property type="match status" value="1"/>
</dbReference>
<reference evidence="9" key="1">
    <citation type="journal article" date="2019" name="Int. J. Syst. Evol. Microbiol.">
        <title>The Global Catalogue of Microorganisms (GCM) 10K type strain sequencing project: providing services to taxonomists for standard genome sequencing and annotation.</title>
        <authorList>
            <consortium name="The Broad Institute Genomics Platform"/>
            <consortium name="The Broad Institute Genome Sequencing Center for Infectious Disease"/>
            <person name="Wu L."/>
            <person name="Ma J."/>
        </authorList>
    </citation>
    <scope>NUCLEOTIDE SEQUENCE [LARGE SCALE GENOMIC DNA]</scope>
    <source>
        <strain evidence="9">CGMCC 4.7393</strain>
    </source>
</reference>
<evidence type="ECO:0000256" key="1">
    <source>
        <dbReference type="ARBA" id="ARBA00004442"/>
    </source>
</evidence>
<evidence type="ECO:0000256" key="4">
    <source>
        <dbReference type="ARBA" id="ARBA00023136"/>
    </source>
</evidence>
<name>A0ABW2DKW6_9BACT</name>
<evidence type="ECO:0000256" key="2">
    <source>
        <dbReference type="ARBA" id="ARBA00006275"/>
    </source>
</evidence>
<accession>A0ABW2DKW6</accession>